<dbReference type="GO" id="GO:0000156">
    <property type="term" value="F:phosphorelay response regulator activity"/>
    <property type="evidence" value="ECO:0007669"/>
    <property type="project" value="TreeGrafter"/>
</dbReference>
<evidence type="ECO:0000256" key="3">
    <source>
        <dbReference type="ARBA" id="ARBA00023015"/>
    </source>
</evidence>
<gene>
    <name evidence="8" type="ORF">SAMN06265795_11239</name>
</gene>
<feature type="domain" description="OmpR/PhoB-type" evidence="7">
    <location>
        <begin position="121"/>
        <end position="220"/>
    </location>
</feature>
<dbReference type="PANTHER" id="PTHR48111">
    <property type="entry name" value="REGULATOR OF RPOS"/>
    <property type="match status" value="1"/>
</dbReference>
<dbReference type="SUPFAM" id="SSF52172">
    <property type="entry name" value="CheY-like"/>
    <property type="match status" value="1"/>
</dbReference>
<name>A0A239JAE0_9BURK</name>
<dbReference type="SUPFAM" id="SSF46894">
    <property type="entry name" value="C-terminal effector domain of the bipartite response regulators"/>
    <property type="match status" value="1"/>
</dbReference>
<protein>
    <submittedName>
        <fullName evidence="8">Two component transcriptional regulator, winged helix family</fullName>
    </submittedName>
</protein>
<dbReference type="EMBL" id="FZOT01000012">
    <property type="protein sequence ID" value="SNT02775.1"/>
    <property type="molecule type" value="Genomic_DNA"/>
</dbReference>
<dbReference type="PROSITE" id="PS51755">
    <property type="entry name" value="OMPR_PHOB"/>
    <property type="match status" value="1"/>
</dbReference>
<dbReference type="AlphaFoldDB" id="A0A239JAE0"/>
<dbReference type="GO" id="GO:0000976">
    <property type="term" value="F:transcription cis-regulatory region binding"/>
    <property type="evidence" value="ECO:0007669"/>
    <property type="project" value="TreeGrafter"/>
</dbReference>
<evidence type="ECO:0000259" key="7">
    <source>
        <dbReference type="PROSITE" id="PS51755"/>
    </source>
</evidence>
<evidence type="ECO:0000256" key="1">
    <source>
        <dbReference type="ARBA" id="ARBA00022553"/>
    </source>
</evidence>
<dbReference type="OrthoDB" id="9802426at2"/>
<keyword evidence="4 6" id="KW-0238">DNA-binding</keyword>
<sequence length="227" mass="24829">MIRVAVLGAEGEEAGQLQAILRAEGHAGELLPAGSTMQGDRFDLAILAAPDPARWPELLRAAGSQPVLLLASLDQDRALAAAMGAADAPARDYLIRPLRRPELRARIRVLLRRAHPERPAAEPVDIAGFRFDREAGEISRGGETFVLTRKEFEVALLLFSHLGRPVSRATLTEVVWSRDADLPTRTVDTHVSRVRSKLGLRPENGFRLLPVYSYGYQLEQAAGVETA</sequence>
<dbReference type="PANTHER" id="PTHR48111:SF1">
    <property type="entry name" value="TWO-COMPONENT RESPONSE REGULATOR ORR33"/>
    <property type="match status" value="1"/>
</dbReference>
<evidence type="ECO:0000256" key="6">
    <source>
        <dbReference type="PROSITE-ProRule" id="PRU01091"/>
    </source>
</evidence>
<dbReference type="InterPro" id="IPR039420">
    <property type="entry name" value="WalR-like"/>
</dbReference>
<dbReference type="CDD" id="cd00383">
    <property type="entry name" value="trans_reg_C"/>
    <property type="match status" value="1"/>
</dbReference>
<organism evidence="8 9">
    <name type="scientific">Noviherbaspirillum humi</name>
    <dbReference type="NCBI Taxonomy" id="1688639"/>
    <lineage>
        <taxon>Bacteria</taxon>
        <taxon>Pseudomonadati</taxon>
        <taxon>Pseudomonadota</taxon>
        <taxon>Betaproteobacteria</taxon>
        <taxon>Burkholderiales</taxon>
        <taxon>Oxalobacteraceae</taxon>
        <taxon>Noviherbaspirillum</taxon>
    </lineage>
</organism>
<evidence type="ECO:0000256" key="4">
    <source>
        <dbReference type="ARBA" id="ARBA00023125"/>
    </source>
</evidence>
<dbReference type="Gene3D" id="1.10.10.10">
    <property type="entry name" value="Winged helix-like DNA-binding domain superfamily/Winged helix DNA-binding domain"/>
    <property type="match status" value="1"/>
</dbReference>
<dbReference type="GO" id="GO:0032993">
    <property type="term" value="C:protein-DNA complex"/>
    <property type="evidence" value="ECO:0007669"/>
    <property type="project" value="TreeGrafter"/>
</dbReference>
<dbReference type="InterPro" id="IPR036388">
    <property type="entry name" value="WH-like_DNA-bd_sf"/>
</dbReference>
<feature type="DNA-binding region" description="OmpR/PhoB-type" evidence="6">
    <location>
        <begin position="121"/>
        <end position="220"/>
    </location>
</feature>
<evidence type="ECO:0000256" key="5">
    <source>
        <dbReference type="ARBA" id="ARBA00023163"/>
    </source>
</evidence>
<accession>A0A239JAE0</accession>
<keyword evidence="1" id="KW-0597">Phosphoprotein</keyword>
<dbReference type="RefSeq" id="WP_089400384.1">
    <property type="nucleotide sequence ID" value="NZ_FZOT01000012.1"/>
</dbReference>
<dbReference type="Proteomes" id="UP000198284">
    <property type="component" value="Unassembled WGS sequence"/>
</dbReference>
<evidence type="ECO:0000313" key="9">
    <source>
        <dbReference type="Proteomes" id="UP000198284"/>
    </source>
</evidence>
<dbReference type="InterPro" id="IPR016032">
    <property type="entry name" value="Sig_transdc_resp-reg_C-effctor"/>
</dbReference>
<reference evidence="8 9" key="1">
    <citation type="submission" date="2017-06" db="EMBL/GenBank/DDBJ databases">
        <authorList>
            <person name="Kim H.J."/>
            <person name="Triplett B.A."/>
        </authorList>
    </citation>
    <scope>NUCLEOTIDE SEQUENCE [LARGE SCALE GENOMIC DNA]</scope>
    <source>
        <strain evidence="8 9">U15</strain>
    </source>
</reference>
<keyword evidence="3" id="KW-0805">Transcription regulation</keyword>
<dbReference type="GO" id="GO:0006355">
    <property type="term" value="P:regulation of DNA-templated transcription"/>
    <property type="evidence" value="ECO:0007669"/>
    <property type="project" value="InterPro"/>
</dbReference>
<dbReference type="GO" id="GO:0005829">
    <property type="term" value="C:cytosol"/>
    <property type="evidence" value="ECO:0007669"/>
    <property type="project" value="TreeGrafter"/>
</dbReference>
<dbReference type="SMART" id="SM00862">
    <property type="entry name" value="Trans_reg_C"/>
    <property type="match status" value="1"/>
</dbReference>
<keyword evidence="2" id="KW-0902">Two-component regulatory system</keyword>
<dbReference type="InterPro" id="IPR011006">
    <property type="entry name" value="CheY-like_superfamily"/>
</dbReference>
<keyword evidence="9" id="KW-1185">Reference proteome</keyword>
<keyword evidence="5" id="KW-0804">Transcription</keyword>
<proteinExistence type="predicted"/>
<dbReference type="InterPro" id="IPR001867">
    <property type="entry name" value="OmpR/PhoB-type_DNA-bd"/>
</dbReference>
<dbReference type="Pfam" id="PF00486">
    <property type="entry name" value="Trans_reg_C"/>
    <property type="match status" value="1"/>
</dbReference>
<evidence type="ECO:0000256" key="2">
    <source>
        <dbReference type="ARBA" id="ARBA00023012"/>
    </source>
</evidence>
<evidence type="ECO:0000313" key="8">
    <source>
        <dbReference type="EMBL" id="SNT02775.1"/>
    </source>
</evidence>